<dbReference type="RefSeq" id="WP_133830086.1">
    <property type="nucleotide sequence ID" value="NZ_BAABHR010000018.1"/>
</dbReference>
<feature type="domain" description="HTH araC/xylS-type" evidence="4">
    <location>
        <begin position="1"/>
        <end position="99"/>
    </location>
</feature>
<dbReference type="SMART" id="SM00342">
    <property type="entry name" value="HTH_ARAC"/>
    <property type="match status" value="1"/>
</dbReference>
<dbReference type="InterPro" id="IPR018060">
    <property type="entry name" value="HTH_AraC"/>
</dbReference>
<evidence type="ECO:0000256" key="3">
    <source>
        <dbReference type="SAM" id="MobiDB-lite"/>
    </source>
</evidence>
<dbReference type="Gene3D" id="1.10.10.60">
    <property type="entry name" value="Homeodomain-like"/>
    <property type="match status" value="1"/>
</dbReference>
<keyword evidence="6" id="KW-1185">Reference proteome</keyword>
<reference evidence="5 6" key="1">
    <citation type="submission" date="2019-03" db="EMBL/GenBank/DDBJ databases">
        <title>Genomic Encyclopedia of Type Strains, Phase IV (KMG-IV): sequencing the most valuable type-strain genomes for metagenomic binning, comparative biology and taxonomic classification.</title>
        <authorList>
            <person name="Goeker M."/>
        </authorList>
    </citation>
    <scope>NUCLEOTIDE SEQUENCE [LARGE SCALE GENOMIC DNA]</scope>
    <source>
        <strain evidence="5 6">DSM 45775</strain>
    </source>
</reference>
<dbReference type="GO" id="GO:0043565">
    <property type="term" value="F:sequence-specific DNA binding"/>
    <property type="evidence" value="ECO:0007669"/>
    <property type="project" value="InterPro"/>
</dbReference>
<dbReference type="InterPro" id="IPR009057">
    <property type="entry name" value="Homeodomain-like_sf"/>
</dbReference>
<dbReference type="PANTHER" id="PTHR47893">
    <property type="entry name" value="REGULATORY PROTEIN PCHR"/>
    <property type="match status" value="1"/>
</dbReference>
<keyword evidence="1" id="KW-0805">Transcription regulation</keyword>
<organism evidence="5 6">
    <name type="scientific">Actinomycetospora succinea</name>
    <dbReference type="NCBI Taxonomy" id="663603"/>
    <lineage>
        <taxon>Bacteria</taxon>
        <taxon>Bacillati</taxon>
        <taxon>Actinomycetota</taxon>
        <taxon>Actinomycetes</taxon>
        <taxon>Pseudonocardiales</taxon>
        <taxon>Pseudonocardiaceae</taxon>
        <taxon>Actinomycetospora</taxon>
    </lineage>
</organism>
<evidence type="ECO:0000256" key="1">
    <source>
        <dbReference type="ARBA" id="ARBA00023015"/>
    </source>
</evidence>
<name>A0A4R6UTI1_9PSEU</name>
<evidence type="ECO:0000313" key="6">
    <source>
        <dbReference type="Proteomes" id="UP000295705"/>
    </source>
</evidence>
<dbReference type="SUPFAM" id="SSF46689">
    <property type="entry name" value="Homeodomain-like"/>
    <property type="match status" value="1"/>
</dbReference>
<comment type="caution">
    <text evidence="5">The sequence shown here is derived from an EMBL/GenBank/DDBJ whole genome shotgun (WGS) entry which is preliminary data.</text>
</comment>
<gene>
    <name evidence="5" type="ORF">EV188_115108</name>
</gene>
<dbReference type="InterPro" id="IPR053142">
    <property type="entry name" value="PchR_regulatory_protein"/>
</dbReference>
<dbReference type="Pfam" id="PF12833">
    <property type="entry name" value="HTH_18"/>
    <property type="match status" value="1"/>
</dbReference>
<dbReference type="EMBL" id="SNYO01000015">
    <property type="protein sequence ID" value="TDQ46734.1"/>
    <property type="molecule type" value="Genomic_DNA"/>
</dbReference>
<dbReference type="PROSITE" id="PS01124">
    <property type="entry name" value="HTH_ARAC_FAMILY_2"/>
    <property type="match status" value="1"/>
</dbReference>
<sequence>MLATIARTHDRDVAELATAVPIGVRGLQQSFRKHHRQTPLGLLRRVRLDRAHRDLLAADRADCVTVGDIANRWHFGNAGRFTSECRQAFGCSPSRTLRTPAVPGSPDPSDLHGRALDAVQRGRGSSTTARSRPRCGP</sequence>
<dbReference type="AlphaFoldDB" id="A0A4R6UTI1"/>
<accession>A0A4R6UTI1</accession>
<feature type="region of interest" description="Disordered" evidence="3">
    <location>
        <begin position="93"/>
        <end position="137"/>
    </location>
</feature>
<dbReference type="GO" id="GO:0003700">
    <property type="term" value="F:DNA-binding transcription factor activity"/>
    <property type="evidence" value="ECO:0007669"/>
    <property type="project" value="InterPro"/>
</dbReference>
<dbReference type="PANTHER" id="PTHR47893:SF1">
    <property type="entry name" value="REGULATORY PROTEIN PCHR"/>
    <property type="match status" value="1"/>
</dbReference>
<keyword evidence="2" id="KW-0804">Transcription</keyword>
<dbReference type="Proteomes" id="UP000295705">
    <property type="component" value="Unassembled WGS sequence"/>
</dbReference>
<evidence type="ECO:0000256" key="2">
    <source>
        <dbReference type="ARBA" id="ARBA00023163"/>
    </source>
</evidence>
<evidence type="ECO:0000313" key="5">
    <source>
        <dbReference type="EMBL" id="TDQ46734.1"/>
    </source>
</evidence>
<proteinExistence type="predicted"/>
<feature type="compositionally biased region" description="Low complexity" evidence="3">
    <location>
        <begin position="121"/>
        <end position="130"/>
    </location>
</feature>
<dbReference type="OrthoDB" id="5464689at2"/>
<protein>
    <submittedName>
        <fullName evidence="5">Helix-turn-helix protein</fullName>
    </submittedName>
</protein>
<evidence type="ECO:0000259" key="4">
    <source>
        <dbReference type="PROSITE" id="PS01124"/>
    </source>
</evidence>